<dbReference type="InterPro" id="IPR002885">
    <property type="entry name" value="PPR_rpt"/>
</dbReference>
<evidence type="ECO:0000313" key="4">
    <source>
        <dbReference type="EMBL" id="KAL0442330.1"/>
    </source>
</evidence>
<dbReference type="NCBIfam" id="TIGR00756">
    <property type="entry name" value="PPR"/>
    <property type="match status" value="2"/>
</dbReference>
<dbReference type="Pfam" id="PF01535">
    <property type="entry name" value="PPR"/>
    <property type="match status" value="2"/>
</dbReference>
<organism evidence="4">
    <name type="scientific">Sesamum latifolium</name>
    <dbReference type="NCBI Taxonomy" id="2727402"/>
    <lineage>
        <taxon>Eukaryota</taxon>
        <taxon>Viridiplantae</taxon>
        <taxon>Streptophyta</taxon>
        <taxon>Embryophyta</taxon>
        <taxon>Tracheophyta</taxon>
        <taxon>Spermatophyta</taxon>
        <taxon>Magnoliopsida</taxon>
        <taxon>eudicotyledons</taxon>
        <taxon>Gunneridae</taxon>
        <taxon>Pentapetalae</taxon>
        <taxon>asterids</taxon>
        <taxon>lamiids</taxon>
        <taxon>Lamiales</taxon>
        <taxon>Pedaliaceae</taxon>
        <taxon>Sesamum</taxon>
    </lineage>
</organism>
<dbReference type="AlphaFoldDB" id="A0AAW2WKF6"/>
<dbReference type="InterPro" id="IPR011990">
    <property type="entry name" value="TPR-like_helical_dom_sf"/>
</dbReference>
<reference evidence="4" key="1">
    <citation type="submission" date="2020-06" db="EMBL/GenBank/DDBJ databases">
        <authorList>
            <person name="Li T."/>
            <person name="Hu X."/>
            <person name="Zhang T."/>
            <person name="Song X."/>
            <person name="Zhang H."/>
            <person name="Dai N."/>
            <person name="Sheng W."/>
            <person name="Hou X."/>
            <person name="Wei L."/>
        </authorList>
    </citation>
    <scope>NUCLEOTIDE SEQUENCE</scope>
    <source>
        <strain evidence="4">KEN1</strain>
        <tissue evidence="4">Leaf</tissue>
    </source>
</reference>
<evidence type="ECO:0000256" key="3">
    <source>
        <dbReference type="PROSITE-ProRule" id="PRU00708"/>
    </source>
</evidence>
<keyword evidence="2" id="KW-0677">Repeat</keyword>
<dbReference type="EMBL" id="JACGWN010000007">
    <property type="protein sequence ID" value="KAL0442330.1"/>
    <property type="molecule type" value="Genomic_DNA"/>
</dbReference>
<comment type="similarity">
    <text evidence="1">Belongs to the PPR family. P subfamily.</text>
</comment>
<reference evidence="4" key="2">
    <citation type="journal article" date="2024" name="Plant">
        <title>Genomic evolution and insights into agronomic trait innovations of Sesamum species.</title>
        <authorList>
            <person name="Miao H."/>
            <person name="Wang L."/>
            <person name="Qu L."/>
            <person name="Liu H."/>
            <person name="Sun Y."/>
            <person name="Le M."/>
            <person name="Wang Q."/>
            <person name="Wei S."/>
            <person name="Zheng Y."/>
            <person name="Lin W."/>
            <person name="Duan Y."/>
            <person name="Cao H."/>
            <person name="Xiong S."/>
            <person name="Wang X."/>
            <person name="Wei L."/>
            <person name="Li C."/>
            <person name="Ma Q."/>
            <person name="Ju M."/>
            <person name="Zhao R."/>
            <person name="Li G."/>
            <person name="Mu C."/>
            <person name="Tian Q."/>
            <person name="Mei H."/>
            <person name="Zhang T."/>
            <person name="Gao T."/>
            <person name="Zhang H."/>
        </authorList>
    </citation>
    <scope>NUCLEOTIDE SEQUENCE</scope>
    <source>
        <strain evidence="4">KEN1</strain>
    </source>
</reference>
<dbReference type="Gene3D" id="1.25.40.10">
    <property type="entry name" value="Tetratricopeptide repeat domain"/>
    <property type="match status" value="1"/>
</dbReference>
<protein>
    <submittedName>
        <fullName evidence="4">Pentatricopeptide repeat-containing protein</fullName>
    </submittedName>
</protein>
<dbReference type="PANTHER" id="PTHR47447:SF17">
    <property type="entry name" value="OS12G0638900 PROTEIN"/>
    <property type="match status" value="1"/>
</dbReference>
<proteinExistence type="inferred from homology"/>
<evidence type="ECO:0000256" key="2">
    <source>
        <dbReference type="ARBA" id="ARBA00022737"/>
    </source>
</evidence>
<comment type="caution">
    <text evidence="4">The sequence shown here is derived from an EMBL/GenBank/DDBJ whole genome shotgun (WGS) entry which is preliminary data.</text>
</comment>
<accession>A0AAW2WKF6</accession>
<name>A0AAW2WKF6_9LAMI</name>
<dbReference type="PANTHER" id="PTHR47447">
    <property type="entry name" value="OS03G0856100 PROTEIN"/>
    <property type="match status" value="1"/>
</dbReference>
<gene>
    <name evidence="4" type="ORF">Slati_1955700</name>
</gene>
<dbReference type="PROSITE" id="PS51375">
    <property type="entry name" value="PPR"/>
    <property type="match status" value="1"/>
</dbReference>
<sequence length="203" mass="22940">MPTIDHTPTDLSSTVIRRVCFWVCESYYDQQRGPSHFKSRLPVLSLPIGYDFLTPDQAITVVAALADEAGSMVALSFFYWAIGFPKFRHFMRLYIVSATCFIKNGNFERTHEVLSCMLRNFAEVGMLKEAVDMVLEMQSQGLVLSAHTLNCVLSVVNEMGCVEMAESVFDEMCERGVVPDPYSSSRWLYCIVDLGEFQMLIDG</sequence>
<evidence type="ECO:0000256" key="1">
    <source>
        <dbReference type="ARBA" id="ARBA00007626"/>
    </source>
</evidence>
<feature type="repeat" description="PPR" evidence="3">
    <location>
        <begin position="145"/>
        <end position="179"/>
    </location>
</feature>